<keyword evidence="1" id="KW-0812">Transmembrane</keyword>
<gene>
    <name evidence="2" type="ORF">CLORY_13010</name>
</gene>
<keyword evidence="1" id="KW-0472">Membrane</keyword>
<keyword evidence="1" id="KW-1133">Transmembrane helix</keyword>
<dbReference type="Proteomes" id="UP000190080">
    <property type="component" value="Unassembled WGS sequence"/>
</dbReference>
<reference evidence="2 3" key="1">
    <citation type="submission" date="2017-03" db="EMBL/GenBank/DDBJ databases">
        <title>Genome sequence of Clostridium oryzae DSM 28571.</title>
        <authorList>
            <person name="Poehlein A."/>
            <person name="Daniel R."/>
        </authorList>
    </citation>
    <scope>NUCLEOTIDE SEQUENCE [LARGE SCALE GENOMIC DNA]</scope>
    <source>
        <strain evidence="2 3">DSM 28571</strain>
    </source>
</reference>
<dbReference type="EMBL" id="MZGV01000010">
    <property type="protein sequence ID" value="OPJ63218.1"/>
    <property type="molecule type" value="Genomic_DNA"/>
</dbReference>
<evidence type="ECO:0000313" key="3">
    <source>
        <dbReference type="Proteomes" id="UP000190080"/>
    </source>
</evidence>
<accession>A0A1V4IT70</accession>
<proteinExistence type="predicted"/>
<dbReference type="RefSeq" id="WP_079422717.1">
    <property type="nucleotide sequence ID" value="NZ_MZGV01000010.1"/>
</dbReference>
<sequence length="148" mass="17225">MISKKSKGYILLETVISFSLITIFMYCTFLMQFKIMKLKYYNNKLEQYLNCFELFTNYMGSDAGYEEVKALRHISPEYISADKISVQRIGSSESWISSVIDHSKGDYMNYVKLEVSGDDVLTLNFTMNLNIAGNPEEIKYESYKGRYE</sequence>
<dbReference type="AlphaFoldDB" id="A0A1V4IT70"/>
<comment type="caution">
    <text evidence="2">The sequence shown here is derived from an EMBL/GenBank/DDBJ whole genome shotgun (WGS) entry which is preliminary data.</text>
</comment>
<keyword evidence="3" id="KW-1185">Reference proteome</keyword>
<evidence type="ECO:0000256" key="1">
    <source>
        <dbReference type="SAM" id="Phobius"/>
    </source>
</evidence>
<name>A0A1V4IT70_9CLOT</name>
<feature type="transmembrane region" description="Helical" evidence="1">
    <location>
        <begin position="9"/>
        <end position="31"/>
    </location>
</feature>
<protein>
    <recommendedName>
        <fullName evidence="4">Type II secretion system protein</fullName>
    </recommendedName>
</protein>
<evidence type="ECO:0000313" key="2">
    <source>
        <dbReference type="EMBL" id="OPJ63218.1"/>
    </source>
</evidence>
<organism evidence="2 3">
    <name type="scientific">Clostridium oryzae</name>
    <dbReference type="NCBI Taxonomy" id="1450648"/>
    <lineage>
        <taxon>Bacteria</taxon>
        <taxon>Bacillati</taxon>
        <taxon>Bacillota</taxon>
        <taxon>Clostridia</taxon>
        <taxon>Eubacteriales</taxon>
        <taxon>Clostridiaceae</taxon>
        <taxon>Clostridium</taxon>
    </lineage>
</organism>
<evidence type="ECO:0008006" key="4">
    <source>
        <dbReference type="Google" id="ProtNLM"/>
    </source>
</evidence>
<dbReference type="STRING" id="1450648.CLORY_13010"/>